<gene>
    <name evidence="1" type="ORF">BDW59DRAFT_78665</name>
</gene>
<dbReference type="Proteomes" id="UP001610335">
    <property type="component" value="Unassembled WGS sequence"/>
</dbReference>
<organism evidence="1 2">
    <name type="scientific">Aspergillus cavernicola</name>
    <dbReference type="NCBI Taxonomy" id="176166"/>
    <lineage>
        <taxon>Eukaryota</taxon>
        <taxon>Fungi</taxon>
        <taxon>Dikarya</taxon>
        <taxon>Ascomycota</taxon>
        <taxon>Pezizomycotina</taxon>
        <taxon>Eurotiomycetes</taxon>
        <taxon>Eurotiomycetidae</taxon>
        <taxon>Eurotiales</taxon>
        <taxon>Aspergillaceae</taxon>
        <taxon>Aspergillus</taxon>
        <taxon>Aspergillus subgen. Nidulantes</taxon>
    </lineage>
</organism>
<accession>A0ABR4J066</accession>
<protein>
    <submittedName>
        <fullName evidence="1">Uncharacterized protein</fullName>
    </submittedName>
</protein>
<sequence>MLTKNKIGYLHSRALPSNLLRWTATIHFRRKYPWLYFVYLQRHPKSGYYGAPSATALQIPTIRAKYPCVNRPGSQSIMCHHISWYHALCLHTDHTSTVRIGCKTALHCNYGCGILESWSLPMLGACCRKASIMESFEDEVLVENDEAYFSGTHSEDSIDDMELFDKITF</sequence>
<evidence type="ECO:0000313" key="1">
    <source>
        <dbReference type="EMBL" id="KAL2833370.1"/>
    </source>
</evidence>
<proteinExistence type="predicted"/>
<evidence type="ECO:0000313" key="2">
    <source>
        <dbReference type="Proteomes" id="UP001610335"/>
    </source>
</evidence>
<name>A0ABR4J066_9EURO</name>
<dbReference type="EMBL" id="JBFXLS010000004">
    <property type="protein sequence ID" value="KAL2833370.1"/>
    <property type="molecule type" value="Genomic_DNA"/>
</dbReference>
<reference evidence="1 2" key="1">
    <citation type="submission" date="2024-07" db="EMBL/GenBank/DDBJ databases">
        <title>Section-level genome sequencing and comparative genomics of Aspergillus sections Usti and Cavernicolus.</title>
        <authorList>
            <consortium name="Lawrence Berkeley National Laboratory"/>
            <person name="Nybo J.L."/>
            <person name="Vesth T.C."/>
            <person name="Theobald S."/>
            <person name="Frisvad J.C."/>
            <person name="Larsen T.O."/>
            <person name="Kjaerboelling I."/>
            <person name="Rothschild-Mancinelli K."/>
            <person name="Lyhne E.K."/>
            <person name="Kogle M.E."/>
            <person name="Barry K."/>
            <person name="Clum A."/>
            <person name="Na H."/>
            <person name="Ledsgaard L."/>
            <person name="Lin J."/>
            <person name="Lipzen A."/>
            <person name="Kuo A."/>
            <person name="Riley R."/>
            <person name="Mondo S."/>
            <person name="LaButti K."/>
            <person name="Haridas S."/>
            <person name="Pangalinan J."/>
            <person name="Salamov A.A."/>
            <person name="Simmons B.A."/>
            <person name="Magnuson J.K."/>
            <person name="Chen J."/>
            <person name="Drula E."/>
            <person name="Henrissat B."/>
            <person name="Wiebenga A."/>
            <person name="Lubbers R.J."/>
            <person name="Gomes A.C."/>
            <person name="Makela M.R."/>
            <person name="Stajich J."/>
            <person name="Grigoriev I.V."/>
            <person name="Mortensen U.H."/>
            <person name="De vries R.P."/>
            <person name="Baker S.E."/>
            <person name="Andersen M.R."/>
        </authorList>
    </citation>
    <scope>NUCLEOTIDE SEQUENCE [LARGE SCALE GENOMIC DNA]</scope>
    <source>
        <strain evidence="1 2">CBS 600.67</strain>
    </source>
</reference>
<comment type="caution">
    <text evidence="1">The sequence shown here is derived from an EMBL/GenBank/DDBJ whole genome shotgun (WGS) entry which is preliminary data.</text>
</comment>
<keyword evidence="2" id="KW-1185">Reference proteome</keyword>